<reference evidence="7 8" key="1">
    <citation type="submission" date="2019-01" db="EMBL/GenBank/DDBJ databases">
        <authorList>
            <consortium name="Pathogen Informatics"/>
        </authorList>
    </citation>
    <scope>NUCLEOTIDE SEQUENCE [LARGE SCALE GENOMIC DNA]</scope>
    <source>
        <strain evidence="7 8">NCTC10122</strain>
    </source>
</reference>
<sequence>MKNNIFEIVSKLLLTNEKYISEDGKLLKTSVYSDVMNMDKDLLALLIANQQVKETFFVNVENSLVFDKQKFAWFIESKEFLPDSYTKYSNKIGLTHNGNFISKTNDVVLDFPYKDCLIGGGQEKDKQKRREILYNEVIASGEISKMLAPKVFTNAKRYTKDGIQENITLNENDNLIIKGNNLIALSSLLKRYEGKVKCIYIDPPYNTGNDSFNYNDSFNHSTWLVFMKNRLELAKKLLKDDGVIFVQCDDNEQAYLKVLMDDIFGRENLYGTIIQLKGNTQNDSKTIQKNHEYILCYVKQYHDLLLTYINYVKKEVFEDKYYLGRDTGASSGHDRLLDRNNLGYTVYYYEGTGNGITGNNNRLLDRNNLGYTVYYYEGTGNGITGNNNRLLDRNNLGYNDFKVFKKDNKIIHAIALMDYSVENLCKNSTEEEIYKNDEYLLSLGYKIIRPPKRTGNVLGHWTWGINNFKELWNNDEVLIKNNQNIIKKEFVSFEDIIEEKGEKYILKANTLPIKSVLNISNTSGTTHLNNMFKSKVFDNPKSENLLEEIIKSSTQENDIVLDFFLGSGTTAAVAHKMNRRYIGIEQMDYIQDITVERMKKVIKGEQGGISTSVKWQGGGSFVYCELLENSQTLINQILDSKEKNINEIKTKIYSDNRIVPYISNEELVNAEKEFNSLDLTNKKKALISLVDKNKLYVNYSDIDDEDFNISEVDKSFTNSFYRDK</sequence>
<protein>
    <submittedName>
        <fullName evidence="7">C-terminal truncated type III restriction-modification system: methylase</fullName>
        <ecNumber evidence="7">2.1.1.72</ecNumber>
    </submittedName>
</protein>
<evidence type="ECO:0000256" key="3">
    <source>
        <dbReference type="ARBA" id="ARBA00022679"/>
    </source>
</evidence>
<dbReference type="InterPro" id="IPR002052">
    <property type="entry name" value="DNA_methylase_N6_adenine_CS"/>
</dbReference>
<evidence type="ECO:0000256" key="1">
    <source>
        <dbReference type="ARBA" id="ARBA00006594"/>
    </source>
</evidence>
<dbReference type="RefSeq" id="WP_129687654.1">
    <property type="nucleotide sequence ID" value="NZ_LR214970.1"/>
</dbReference>
<dbReference type="PRINTS" id="PR00508">
    <property type="entry name" value="S21N4MTFRASE"/>
</dbReference>
<feature type="domain" description="DNA methylase N-4/N-6" evidence="5">
    <location>
        <begin position="494"/>
        <end position="595"/>
    </location>
</feature>
<comment type="similarity">
    <text evidence="1">Belongs to the N(4)/N(6)-methyltransferase family.</text>
</comment>
<dbReference type="InterPro" id="IPR029063">
    <property type="entry name" value="SAM-dependent_MTases_sf"/>
</dbReference>
<dbReference type="EMBL" id="LR214970">
    <property type="protein sequence ID" value="VEU60746.1"/>
    <property type="molecule type" value="Genomic_DNA"/>
</dbReference>
<gene>
    <name evidence="7" type="primary">mboIIM_2</name>
    <name evidence="7" type="ORF">NCTC10122_00346</name>
</gene>
<dbReference type="PIRSF" id="PIRSF015855">
    <property type="entry name" value="TypeIII_Mtase_mKpnI"/>
    <property type="match status" value="1"/>
</dbReference>
<name>A0A449A983_9BACT</name>
<keyword evidence="2 7" id="KW-0489">Methyltransferase</keyword>
<dbReference type="PANTHER" id="PTHR13370">
    <property type="entry name" value="RNA METHYLASE-RELATED"/>
    <property type="match status" value="1"/>
</dbReference>
<dbReference type="REBASE" id="298477">
    <property type="entry name" value="M.Mbo10122ORF346P"/>
</dbReference>
<proteinExistence type="inferred from homology"/>
<feature type="domain" description="Type III restriction/modification enzyme methylation subunit" evidence="6">
    <location>
        <begin position="39"/>
        <end position="94"/>
    </location>
</feature>
<keyword evidence="4" id="KW-0949">S-adenosyl-L-methionine</keyword>
<evidence type="ECO:0000256" key="4">
    <source>
        <dbReference type="ARBA" id="ARBA00022691"/>
    </source>
</evidence>
<dbReference type="GO" id="GO:0005737">
    <property type="term" value="C:cytoplasm"/>
    <property type="evidence" value="ECO:0007669"/>
    <property type="project" value="TreeGrafter"/>
</dbReference>
<dbReference type="SUPFAM" id="SSF53335">
    <property type="entry name" value="S-adenosyl-L-methionine-dependent methyltransferases"/>
    <property type="match status" value="1"/>
</dbReference>
<dbReference type="InterPro" id="IPR002295">
    <property type="entry name" value="N4/N6-MTase_EcoPI_Mod-like"/>
</dbReference>
<dbReference type="Gene3D" id="3.40.50.150">
    <property type="entry name" value="Vaccinia Virus protein VP39"/>
    <property type="match status" value="1"/>
</dbReference>
<dbReference type="Pfam" id="PF12564">
    <property type="entry name" value="TypeIII_RM_meth"/>
    <property type="match status" value="1"/>
</dbReference>
<keyword evidence="3 7" id="KW-0808">Transferase</keyword>
<evidence type="ECO:0000259" key="5">
    <source>
        <dbReference type="Pfam" id="PF01555"/>
    </source>
</evidence>
<evidence type="ECO:0000259" key="6">
    <source>
        <dbReference type="Pfam" id="PF12564"/>
    </source>
</evidence>
<dbReference type="GO" id="GO:0032259">
    <property type="term" value="P:methylation"/>
    <property type="evidence" value="ECO:0007669"/>
    <property type="project" value="UniProtKB-KW"/>
</dbReference>
<dbReference type="InterPro" id="IPR001091">
    <property type="entry name" value="RM_Methyltransferase"/>
</dbReference>
<dbReference type="EC" id="2.1.1.72" evidence="7"/>
<dbReference type="GO" id="GO:0008170">
    <property type="term" value="F:N-methyltransferase activity"/>
    <property type="evidence" value="ECO:0007669"/>
    <property type="project" value="InterPro"/>
</dbReference>
<dbReference type="Proteomes" id="UP000290942">
    <property type="component" value="Chromosome"/>
</dbReference>
<dbReference type="Pfam" id="PF01555">
    <property type="entry name" value="N6_N4_Mtase"/>
    <property type="match status" value="2"/>
</dbReference>
<evidence type="ECO:0000313" key="8">
    <source>
        <dbReference type="Proteomes" id="UP000290942"/>
    </source>
</evidence>
<organism evidence="7 8">
    <name type="scientific">Mycoplasmopsis bovigenitalium</name>
    <dbReference type="NCBI Taxonomy" id="2112"/>
    <lineage>
        <taxon>Bacteria</taxon>
        <taxon>Bacillati</taxon>
        <taxon>Mycoplasmatota</taxon>
        <taxon>Mycoplasmoidales</taxon>
        <taxon>Metamycoplasmataceae</taxon>
        <taxon>Mycoplasmopsis</taxon>
    </lineage>
</organism>
<dbReference type="AlphaFoldDB" id="A0A449A983"/>
<dbReference type="PANTHER" id="PTHR13370:SF16">
    <property type="entry name" value="SITE-SPECIFIC DNA-METHYLTRANSFERASE (ADENINE-SPECIFIC)"/>
    <property type="match status" value="1"/>
</dbReference>
<dbReference type="InterPro" id="IPR002941">
    <property type="entry name" value="DNA_methylase_N4/N6"/>
</dbReference>
<feature type="domain" description="DNA methylase N-4/N-6" evidence="5">
    <location>
        <begin position="196"/>
        <end position="307"/>
    </location>
</feature>
<evidence type="ECO:0000313" key="7">
    <source>
        <dbReference type="EMBL" id="VEU60746.1"/>
    </source>
</evidence>
<dbReference type="GO" id="GO:0009007">
    <property type="term" value="F:site-specific DNA-methyltransferase (adenine-specific) activity"/>
    <property type="evidence" value="ECO:0007669"/>
    <property type="project" value="UniProtKB-EC"/>
</dbReference>
<accession>A0A449A983</accession>
<dbReference type="PROSITE" id="PS00092">
    <property type="entry name" value="N6_MTASE"/>
    <property type="match status" value="1"/>
</dbReference>
<dbReference type="InterPro" id="IPR022221">
    <property type="entry name" value="TypeIII_RM_meth"/>
</dbReference>
<dbReference type="GO" id="GO:0003677">
    <property type="term" value="F:DNA binding"/>
    <property type="evidence" value="ECO:0007669"/>
    <property type="project" value="InterPro"/>
</dbReference>
<evidence type="ECO:0000256" key="2">
    <source>
        <dbReference type="ARBA" id="ARBA00022603"/>
    </source>
</evidence>